<protein>
    <recommendedName>
        <fullName evidence="2">HMA domain-containing protein</fullName>
    </recommendedName>
</protein>
<evidence type="ECO:0000313" key="4">
    <source>
        <dbReference type="Proteomes" id="UP001527925"/>
    </source>
</evidence>
<dbReference type="SUPFAM" id="SSF55008">
    <property type="entry name" value="HMA, heavy metal-associated domain"/>
    <property type="match status" value="1"/>
</dbReference>
<dbReference type="InterPro" id="IPR006121">
    <property type="entry name" value="HMA_dom"/>
</dbReference>
<accession>A0ABR4N9V6</accession>
<keyword evidence="1" id="KW-0479">Metal-binding</keyword>
<proteinExistence type="predicted"/>
<sequence>MLASSCCVVQLVLNALSVGCAGFAVLTPYRLPFTGVALGLLIASSRKSVWTPATTAMAGLSVALMASPDLVDSYNNGRLSDWTAPLFGSAVVDRPRQGCVPVVTQTLTFEIKGLRCMGCASRVKSVLEALPTVTDARVYFDAGAAVISRTVPAYLVSDKASVSPEVSADTAVFAKAVRESLARIDFQYRAKLVATEHTKPECA</sequence>
<name>A0ABR4N9V6_9FUNG</name>
<dbReference type="CDD" id="cd00371">
    <property type="entry name" value="HMA"/>
    <property type="match status" value="1"/>
</dbReference>
<comment type="caution">
    <text evidence="3">The sequence shown here is derived from an EMBL/GenBank/DDBJ whole genome shotgun (WGS) entry which is preliminary data.</text>
</comment>
<dbReference type="Pfam" id="PF00403">
    <property type="entry name" value="HMA"/>
    <property type="match status" value="1"/>
</dbReference>
<dbReference type="Gene3D" id="3.30.70.100">
    <property type="match status" value="1"/>
</dbReference>
<gene>
    <name evidence="3" type="ORF">HK105_204068</name>
</gene>
<dbReference type="InterPro" id="IPR017969">
    <property type="entry name" value="Heavy-metal-associated_CS"/>
</dbReference>
<dbReference type="EMBL" id="JADGIZ020000017">
    <property type="protein sequence ID" value="KAL2916312.1"/>
    <property type="molecule type" value="Genomic_DNA"/>
</dbReference>
<evidence type="ECO:0000313" key="3">
    <source>
        <dbReference type="EMBL" id="KAL2916312.1"/>
    </source>
</evidence>
<organism evidence="3 4">
    <name type="scientific">Polyrhizophydium stewartii</name>
    <dbReference type="NCBI Taxonomy" id="2732419"/>
    <lineage>
        <taxon>Eukaryota</taxon>
        <taxon>Fungi</taxon>
        <taxon>Fungi incertae sedis</taxon>
        <taxon>Chytridiomycota</taxon>
        <taxon>Chytridiomycota incertae sedis</taxon>
        <taxon>Chytridiomycetes</taxon>
        <taxon>Rhizophydiales</taxon>
        <taxon>Rhizophydiales incertae sedis</taxon>
        <taxon>Polyrhizophydium</taxon>
    </lineage>
</organism>
<evidence type="ECO:0000256" key="1">
    <source>
        <dbReference type="ARBA" id="ARBA00022723"/>
    </source>
</evidence>
<dbReference type="PROSITE" id="PS01047">
    <property type="entry name" value="HMA_1"/>
    <property type="match status" value="1"/>
</dbReference>
<feature type="domain" description="HMA" evidence="2">
    <location>
        <begin position="105"/>
        <end position="171"/>
    </location>
</feature>
<evidence type="ECO:0000259" key="2">
    <source>
        <dbReference type="PROSITE" id="PS50846"/>
    </source>
</evidence>
<dbReference type="InterPro" id="IPR036163">
    <property type="entry name" value="HMA_dom_sf"/>
</dbReference>
<dbReference type="Proteomes" id="UP001527925">
    <property type="component" value="Unassembled WGS sequence"/>
</dbReference>
<dbReference type="PROSITE" id="PS50846">
    <property type="entry name" value="HMA_2"/>
    <property type="match status" value="1"/>
</dbReference>
<keyword evidence="4" id="KW-1185">Reference proteome</keyword>
<reference evidence="3 4" key="1">
    <citation type="submission" date="2023-09" db="EMBL/GenBank/DDBJ databases">
        <title>Pangenome analysis of Batrachochytrium dendrobatidis and related Chytrids.</title>
        <authorList>
            <person name="Yacoub M.N."/>
            <person name="Stajich J.E."/>
            <person name="James T.Y."/>
        </authorList>
    </citation>
    <scope>NUCLEOTIDE SEQUENCE [LARGE SCALE GENOMIC DNA]</scope>
    <source>
        <strain evidence="3 4">JEL0888</strain>
    </source>
</reference>